<dbReference type="AlphaFoldDB" id="A0A409YJ57"/>
<reference evidence="3 4" key="1">
    <citation type="journal article" date="2018" name="Evol. Lett.">
        <title>Horizontal gene cluster transfer increased hallucinogenic mushroom diversity.</title>
        <authorList>
            <person name="Reynolds H.T."/>
            <person name="Vijayakumar V."/>
            <person name="Gluck-Thaler E."/>
            <person name="Korotkin H.B."/>
            <person name="Matheny P.B."/>
            <person name="Slot J.C."/>
        </authorList>
    </citation>
    <scope>NUCLEOTIDE SEQUENCE [LARGE SCALE GENOMIC DNA]</scope>
    <source>
        <strain evidence="3 4">2629</strain>
    </source>
</reference>
<feature type="transmembrane region" description="Helical" evidence="2">
    <location>
        <begin position="122"/>
        <end position="146"/>
    </location>
</feature>
<keyword evidence="2" id="KW-0812">Transmembrane</keyword>
<gene>
    <name evidence="3" type="ORF">CVT24_012441</name>
</gene>
<evidence type="ECO:0000256" key="1">
    <source>
        <dbReference type="SAM" id="MobiDB-lite"/>
    </source>
</evidence>
<sequence length="321" mass="33682">MSTLSSIMSSEPASGFSSPTPGPFSSSTRRSTSSPRPGPPTPTASPSSSDMSTINSFSFVATDTVANGPTTFSPSITSDRDVTSTPTLLPVPFSSVDQLGTGAPAPSTTDLLATFPEKNKPLGAIVGGVIGGVVFLVLLLIIIILWRKLQKRSRGDSEAAGASRKNTGMWLQLVAAMKRFACSALTTEYVLTRLTFLTDATPYEYNQPLPPISSPSDSSADIKGDLSRNSMFSTSSPVPRYTSGSEVNVEASSSEKGGVDTDNVHGVVPGADYLGGQPKGQSHLQVNQTTLNRRLTTQTVASQQSGQSEALPPYRQFSVVP</sequence>
<accession>A0A409YJ57</accession>
<name>A0A409YJ57_9AGAR</name>
<keyword evidence="2" id="KW-0472">Membrane</keyword>
<dbReference type="EMBL" id="NHTK01001108">
    <property type="protein sequence ID" value="PPR03051.1"/>
    <property type="molecule type" value="Genomic_DNA"/>
</dbReference>
<feature type="region of interest" description="Disordered" evidence="1">
    <location>
        <begin position="1"/>
        <end position="51"/>
    </location>
</feature>
<evidence type="ECO:0000256" key="2">
    <source>
        <dbReference type="SAM" id="Phobius"/>
    </source>
</evidence>
<dbReference type="Proteomes" id="UP000284842">
    <property type="component" value="Unassembled WGS sequence"/>
</dbReference>
<feature type="compositionally biased region" description="Polar residues" evidence="1">
    <location>
        <begin position="1"/>
        <end position="11"/>
    </location>
</feature>
<protein>
    <submittedName>
        <fullName evidence="3">Uncharacterized protein</fullName>
    </submittedName>
</protein>
<comment type="caution">
    <text evidence="3">The sequence shown here is derived from an EMBL/GenBank/DDBJ whole genome shotgun (WGS) entry which is preliminary data.</text>
</comment>
<proteinExistence type="predicted"/>
<feature type="compositionally biased region" description="Low complexity" evidence="1">
    <location>
        <begin position="12"/>
        <end position="35"/>
    </location>
</feature>
<dbReference type="InParanoid" id="A0A409YJ57"/>
<evidence type="ECO:0000313" key="4">
    <source>
        <dbReference type="Proteomes" id="UP000284842"/>
    </source>
</evidence>
<feature type="compositionally biased region" description="Polar residues" evidence="1">
    <location>
        <begin position="227"/>
        <end position="255"/>
    </location>
</feature>
<keyword evidence="4" id="KW-1185">Reference proteome</keyword>
<organism evidence="3 4">
    <name type="scientific">Panaeolus cyanescens</name>
    <dbReference type="NCBI Taxonomy" id="181874"/>
    <lineage>
        <taxon>Eukaryota</taxon>
        <taxon>Fungi</taxon>
        <taxon>Dikarya</taxon>
        <taxon>Basidiomycota</taxon>
        <taxon>Agaricomycotina</taxon>
        <taxon>Agaricomycetes</taxon>
        <taxon>Agaricomycetidae</taxon>
        <taxon>Agaricales</taxon>
        <taxon>Agaricineae</taxon>
        <taxon>Galeropsidaceae</taxon>
        <taxon>Panaeolus</taxon>
    </lineage>
</organism>
<evidence type="ECO:0000313" key="3">
    <source>
        <dbReference type="EMBL" id="PPR03051.1"/>
    </source>
</evidence>
<feature type="region of interest" description="Disordered" evidence="1">
    <location>
        <begin position="296"/>
        <end position="321"/>
    </location>
</feature>
<feature type="region of interest" description="Disordered" evidence="1">
    <location>
        <begin position="207"/>
        <end position="283"/>
    </location>
</feature>
<keyword evidence="2" id="KW-1133">Transmembrane helix</keyword>